<comment type="caution">
    <text evidence="2">The sequence shown here is derived from an EMBL/GenBank/DDBJ whole genome shotgun (WGS) entry which is preliminary data.</text>
</comment>
<evidence type="ECO:0000256" key="1">
    <source>
        <dbReference type="SAM" id="Phobius"/>
    </source>
</evidence>
<accession>A0ABS3B4P3</accession>
<sequence length="75" mass="8389">MTSNYSRMLRDPLLLPLLLASLLNALCAGVLWQKFAAACDLGPGWPELLQGLSGFLLLVLMLIRALWLKKRINPR</sequence>
<organism evidence="2 3">
    <name type="scientific">Xanthomonas bonasiae</name>
    <dbReference type="NCBI Taxonomy" id="2810351"/>
    <lineage>
        <taxon>Bacteria</taxon>
        <taxon>Pseudomonadati</taxon>
        <taxon>Pseudomonadota</taxon>
        <taxon>Gammaproteobacteria</taxon>
        <taxon>Lysobacterales</taxon>
        <taxon>Lysobacteraceae</taxon>
        <taxon>Xanthomonas</taxon>
    </lineage>
</organism>
<keyword evidence="3" id="KW-1185">Reference proteome</keyword>
<dbReference type="Proteomes" id="UP000695802">
    <property type="component" value="Unassembled WGS sequence"/>
</dbReference>
<evidence type="ECO:0000313" key="2">
    <source>
        <dbReference type="EMBL" id="MBN6103476.1"/>
    </source>
</evidence>
<dbReference type="RefSeq" id="WP_179569039.1">
    <property type="nucleotide sequence ID" value="NZ_JAFIWB010000018.1"/>
</dbReference>
<keyword evidence="1" id="KW-1133">Transmembrane helix</keyword>
<keyword evidence="1" id="KW-0812">Transmembrane</keyword>
<proteinExistence type="predicted"/>
<keyword evidence="1" id="KW-0472">Membrane</keyword>
<name>A0ABS3B4P3_9XANT</name>
<protein>
    <submittedName>
        <fullName evidence="2">Uncharacterized protein</fullName>
    </submittedName>
</protein>
<reference evidence="2 3" key="1">
    <citation type="submission" date="2021-02" db="EMBL/GenBank/DDBJ databases">
        <title>Taxonomically Unique Crown Gall-Associated Xanthomonas Stains Have Deficiency in Virulence Repertories.</title>
        <authorList>
            <person name="Mafakheri H."/>
            <person name="Taghavi S.M."/>
            <person name="Dimkic I."/>
            <person name="Nemanja K."/>
            <person name="Osdaghi E."/>
        </authorList>
    </citation>
    <scope>NUCLEOTIDE SEQUENCE [LARGE SCALE GENOMIC DNA]</scope>
    <source>
        <strain evidence="2 3">FX4</strain>
    </source>
</reference>
<gene>
    <name evidence="2" type="ORF">JR064_15010</name>
</gene>
<evidence type="ECO:0000313" key="3">
    <source>
        <dbReference type="Proteomes" id="UP000695802"/>
    </source>
</evidence>
<dbReference type="EMBL" id="JAFIWB010000018">
    <property type="protein sequence ID" value="MBN6103476.1"/>
    <property type="molecule type" value="Genomic_DNA"/>
</dbReference>
<feature type="transmembrane region" description="Helical" evidence="1">
    <location>
        <begin position="51"/>
        <end position="68"/>
    </location>
</feature>